<evidence type="ECO:0000256" key="2">
    <source>
        <dbReference type="ARBA" id="ARBA00022448"/>
    </source>
</evidence>
<feature type="domain" description="Major facilitator superfamily (MFS) profile" evidence="8">
    <location>
        <begin position="31"/>
        <end position="412"/>
    </location>
</feature>
<reference evidence="10" key="1">
    <citation type="journal article" date="2019" name="Int. J. Syst. Evol. Microbiol.">
        <title>The Global Catalogue of Microorganisms (GCM) 10K type strain sequencing project: providing services to taxonomists for standard genome sequencing and annotation.</title>
        <authorList>
            <consortium name="The Broad Institute Genomics Platform"/>
            <consortium name="The Broad Institute Genome Sequencing Center for Infectious Disease"/>
            <person name="Wu L."/>
            <person name="Ma J."/>
        </authorList>
    </citation>
    <scope>NUCLEOTIDE SEQUENCE [LARGE SCALE GENOMIC DNA]</scope>
    <source>
        <strain evidence="10">DFY28</strain>
    </source>
</reference>
<evidence type="ECO:0000256" key="1">
    <source>
        <dbReference type="ARBA" id="ARBA00004651"/>
    </source>
</evidence>
<feature type="transmembrane region" description="Helical" evidence="7">
    <location>
        <begin position="329"/>
        <end position="349"/>
    </location>
</feature>
<proteinExistence type="predicted"/>
<feature type="transmembrane region" description="Helical" evidence="7">
    <location>
        <begin position="393"/>
        <end position="411"/>
    </location>
</feature>
<dbReference type="EMBL" id="JBHSQI010000006">
    <property type="protein sequence ID" value="MFC6154505.1"/>
    <property type="molecule type" value="Genomic_DNA"/>
</dbReference>
<protein>
    <submittedName>
        <fullName evidence="9">MFS transporter</fullName>
    </submittedName>
</protein>
<keyword evidence="10" id="KW-1185">Reference proteome</keyword>
<evidence type="ECO:0000259" key="8">
    <source>
        <dbReference type="PROSITE" id="PS50850"/>
    </source>
</evidence>
<keyword evidence="3" id="KW-1003">Cell membrane</keyword>
<sequence>MPPHVTTPPVTAQPVTAPPGVATGRRTPLFPFLVVASALVLMAAQAAAPTPLYPLYAERWGFDDFTTSQIFTVYIASQSVMLFLFGSLSDFVGRKPVSVIAVGLVVVAAVVLATADSLGDLLWGRTLQGLASGLGFGTLGAALLDQSPPHRHHAVAVINSSVPPLAQGIGALVSGLAVEFLPHPFWLGYAVVAVLSAIVLVGVWVIPERSERRPKNLRAMLPTFLCPPSSRSRFGVAAWALCASWALLGLYLGVGPTIARELFDVSSPSMAGLLVLLVSGAAAVLGATTFGVSGERMLRVGSVALVVGVALMVVAVSTASFALFCVASVVGGVGFGGGFQGGVKVLMAVTVPSERGGTLSLLYLVAYVAFGLPTLVAGLAVPALGLGPVVDCYAALIALLAVAGLVSARTLRAGVVHS</sequence>
<evidence type="ECO:0000256" key="4">
    <source>
        <dbReference type="ARBA" id="ARBA00022692"/>
    </source>
</evidence>
<dbReference type="Proteomes" id="UP001596098">
    <property type="component" value="Unassembled WGS sequence"/>
</dbReference>
<feature type="transmembrane region" description="Helical" evidence="7">
    <location>
        <begin position="361"/>
        <end position="381"/>
    </location>
</feature>
<feature type="transmembrane region" description="Helical" evidence="7">
    <location>
        <begin position="184"/>
        <end position="206"/>
    </location>
</feature>
<keyword evidence="2" id="KW-0813">Transport</keyword>
<evidence type="ECO:0000313" key="10">
    <source>
        <dbReference type="Proteomes" id="UP001596098"/>
    </source>
</evidence>
<dbReference type="InterPro" id="IPR050171">
    <property type="entry name" value="MFS_Transporters"/>
</dbReference>
<feature type="transmembrane region" description="Helical" evidence="7">
    <location>
        <begin position="303"/>
        <end position="323"/>
    </location>
</feature>
<dbReference type="SUPFAM" id="SSF103473">
    <property type="entry name" value="MFS general substrate transporter"/>
    <property type="match status" value="1"/>
</dbReference>
<feature type="transmembrane region" description="Helical" evidence="7">
    <location>
        <begin position="68"/>
        <end position="85"/>
    </location>
</feature>
<organism evidence="9 10">
    <name type="scientific">Nocardioides yefusunii</name>
    <dbReference type="NCBI Taxonomy" id="2500546"/>
    <lineage>
        <taxon>Bacteria</taxon>
        <taxon>Bacillati</taxon>
        <taxon>Actinomycetota</taxon>
        <taxon>Actinomycetes</taxon>
        <taxon>Propionibacteriales</taxon>
        <taxon>Nocardioidaceae</taxon>
        <taxon>Nocardioides</taxon>
    </lineage>
</organism>
<dbReference type="RefSeq" id="WP_128219878.1">
    <property type="nucleotide sequence ID" value="NZ_CP034929.1"/>
</dbReference>
<dbReference type="PANTHER" id="PTHR23517">
    <property type="entry name" value="RESISTANCE PROTEIN MDTM, PUTATIVE-RELATED-RELATED"/>
    <property type="match status" value="1"/>
</dbReference>
<name>A0ABW1R327_9ACTN</name>
<comment type="caution">
    <text evidence="9">The sequence shown here is derived from an EMBL/GenBank/DDBJ whole genome shotgun (WGS) entry which is preliminary data.</text>
</comment>
<feature type="transmembrane region" description="Helical" evidence="7">
    <location>
        <begin position="97"/>
        <end position="115"/>
    </location>
</feature>
<comment type="subcellular location">
    <subcellularLocation>
        <location evidence="1">Cell membrane</location>
        <topology evidence="1">Multi-pass membrane protein</topology>
    </subcellularLocation>
</comment>
<gene>
    <name evidence="9" type="ORF">ACFPWU_12620</name>
</gene>
<evidence type="ECO:0000256" key="6">
    <source>
        <dbReference type="ARBA" id="ARBA00023136"/>
    </source>
</evidence>
<accession>A0ABW1R327</accession>
<keyword evidence="5 7" id="KW-1133">Transmembrane helix</keyword>
<dbReference type="InterPro" id="IPR011701">
    <property type="entry name" value="MFS"/>
</dbReference>
<dbReference type="PROSITE" id="PS50850">
    <property type="entry name" value="MFS"/>
    <property type="match status" value="1"/>
</dbReference>
<feature type="transmembrane region" description="Helical" evidence="7">
    <location>
        <begin position="236"/>
        <end position="258"/>
    </location>
</feature>
<evidence type="ECO:0000256" key="5">
    <source>
        <dbReference type="ARBA" id="ARBA00022989"/>
    </source>
</evidence>
<keyword evidence="4 7" id="KW-0812">Transmembrane</keyword>
<evidence type="ECO:0000256" key="7">
    <source>
        <dbReference type="SAM" id="Phobius"/>
    </source>
</evidence>
<feature type="transmembrane region" description="Helical" evidence="7">
    <location>
        <begin position="29"/>
        <end position="48"/>
    </location>
</feature>
<evidence type="ECO:0000256" key="3">
    <source>
        <dbReference type="ARBA" id="ARBA00022475"/>
    </source>
</evidence>
<feature type="transmembrane region" description="Helical" evidence="7">
    <location>
        <begin position="270"/>
        <end position="291"/>
    </location>
</feature>
<evidence type="ECO:0000313" key="9">
    <source>
        <dbReference type="EMBL" id="MFC6154505.1"/>
    </source>
</evidence>
<keyword evidence="6 7" id="KW-0472">Membrane</keyword>
<dbReference type="Gene3D" id="1.20.1250.20">
    <property type="entry name" value="MFS general substrate transporter like domains"/>
    <property type="match status" value="1"/>
</dbReference>
<dbReference type="InterPro" id="IPR036259">
    <property type="entry name" value="MFS_trans_sf"/>
</dbReference>
<dbReference type="Pfam" id="PF07690">
    <property type="entry name" value="MFS_1"/>
    <property type="match status" value="1"/>
</dbReference>
<dbReference type="InterPro" id="IPR020846">
    <property type="entry name" value="MFS_dom"/>
</dbReference>